<comment type="caution">
    <text evidence="1">The sequence shown here is derived from an EMBL/GenBank/DDBJ whole genome shotgun (WGS) entry which is preliminary data.</text>
</comment>
<evidence type="ECO:0000313" key="1">
    <source>
        <dbReference type="EMBL" id="CAD8042824.1"/>
    </source>
</evidence>
<dbReference type="FunFam" id="3.30.70.330:FF:001230">
    <property type="entry name" value="CCR4-NOT core complex subunit Not4, putative (AFU_orthologue AFUA_6G08820)"/>
    <property type="match status" value="1"/>
</dbReference>
<dbReference type="GO" id="GO:0016567">
    <property type="term" value="P:protein ubiquitination"/>
    <property type="evidence" value="ECO:0007669"/>
    <property type="project" value="TreeGrafter"/>
</dbReference>
<protein>
    <recommendedName>
        <fullName evidence="3">RRM domain-containing protein</fullName>
    </recommendedName>
</protein>
<gene>
    <name evidence="1" type="ORF">PPRIM_AZ9-3.1.T0040039</name>
</gene>
<dbReference type="GO" id="GO:0004842">
    <property type="term" value="F:ubiquitin-protein transferase activity"/>
    <property type="evidence" value="ECO:0007669"/>
    <property type="project" value="InterPro"/>
</dbReference>
<dbReference type="OMA" id="INVQWEE"/>
<reference evidence="1" key="1">
    <citation type="submission" date="2021-01" db="EMBL/GenBank/DDBJ databases">
        <authorList>
            <consortium name="Genoscope - CEA"/>
            <person name="William W."/>
        </authorList>
    </citation>
    <scope>NUCLEOTIDE SEQUENCE</scope>
</reference>
<evidence type="ECO:0000313" key="2">
    <source>
        <dbReference type="Proteomes" id="UP000688137"/>
    </source>
</evidence>
<proteinExistence type="predicted"/>
<evidence type="ECO:0008006" key="3">
    <source>
        <dbReference type="Google" id="ProtNLM"/>
    </source>
</evidence>
<organism evidence="1 2">
    <name type="scientific">Paramecium primaurelia</name>
    <dbReference type="NCBI Taxonomy" id="5886"/>
    <lineage>
        <taxon>Eukaryota</taxon>
        <taxon>Sar</taxon>
        <taxon>Alveolata</taxon>
        <taxon>Ciliophora</taxon>
        <taxon>Intramacronucleata</taxon>
        <taxon>Oligohymenophorea</taxon>
        <taxon>Peniculida</taxon>
        <taxon>Parameciidae</taxon>
        <taxon>Paramecium</taxon>
    </lineage>
</organism>
<sequence length="326" mass="38357">MKNQTNQSEICQYCNLSDCECSDPEDWDSCESPKPKTLYSFKEINLQNKSLLAEIRIICKNLIYVIGLAPNIAKEDQLKKLEYFGQYGQIQKLIVIQSNTFNPPSHAAYITYRNEQEASLAILVKIINIYLFWHVKNFPYTTDKQRLPLEPQNIVQTSQRVSNAKSRIVYTCINILKTKTLHKCQKKYEEMNNSKWLFSYSQKLAQANFKKFYTKINYKNALQKSVFPTTQNILDNMIKERVVEPIQQQQQQINVQWEEIKETQQQQELPQTIQQQKPIDIEKRVEAVILKMDGDSNSNSRFKFTNSKNVPQDYEAIQQIKQYLQK</sequence>
<dbReference type="AlphaFoldDB" id="A0A8S1JLQ1"/>
<dbReference type="Proteomes" id="UP000688137">
    <property type="component" value="Unassembled WGS sequence"/>
</dbReference>
<dbReference type="InterPro" id="IPR039780">
    <property type="entry name" value="Mot2"/>
</dbReference>
<dbReference type="EMBL" id="CAJJDM010000001">
    <property type="protein sequence ID" value="CAD8042824.1"/>
    <property type="molecule type" value="Genomic_DNA"/>
</dbReference>
<dbReference type="GO" id="GO:0030014">
    <property type="term" value="C:CCR4-NOT complex"/>
    <property type="evidence" value="ECO:0007669"/>
    <property type="project" value="InterPro"/>
</dbReference>
<keyword evidence="2" id="KW-1185">Reference proteome</keyword>
<name>A0A8S1JLQ1_PARPR</name>
<dbReference type="PANTHER" id="PTHR12603:SF0">
    <property type="entry name" value="CCR4-NOT TRANSCRIPTION COMPLEX SUBUNIT 4"/>
    <property type="match status" value="1"/>
</dbReference>
<dbReference type="PANTHER" id="PTHR12603">
    <property type="entry name" value="CCR4-NOT TRANSCRIPTION COMPLEX RELATED"/>
    <property type="match status" value="1"/>
</dbReference>
<accession>A0A8S1JLQ1</accession>